<dbReference type="Proteomes" id="UP000216867">
    <property type="component" value="Unassembled WGS sequence"/>
</dbReference>
<dbReference type="GO" id="GO:0016226">
    <property type="term" value="P:iron-sulfur cluster assembly"/>
    <property type="evidence" value="ECO:0007669"/>
    <property type="project" value="TreeGrafter"/>
</dbReference>
<dbReference type="PANTHER" id="PTHR22602">
    <property type="entry name" value="TRANSFERASE CAF17, MITOCHONDRIAL-RELATED"/>
    <property type="match status" value="1"/>
</dbReference>
<dbReference type="RefSeq" id="WP_095376213.1">
    <property type="nucleotide sequence ID" value="NZ_JBNHBT010000001.1"/>
</dbReference>
<dbReference type="Gene3D" id="3.30.1360.120">
    <property type="entry name" value="Probable tRNA modification gtpase trme, domain 1"/>
    <property type="match status" value="1"/>
</dbReference>
<evidence type="ECO:0000256" key="1">
    <source>
        <dbReference type="ARBA" id="ARBA00022946"/>
    </source>
</evidence>
<comment type="caution">
    <text evidence="3">The sequence shown here is derived from an EMBL/GenBank/DDBJ whole genome shotgun (WGS) entry which is preliminary data.</text>
</comment>
<evidence type="ECO:0000313" key="4">
    <source>
        <dbReference type="Proteomes" id="UP000216867"/>
    </source>
</evidence>
<evidence type="ECO:0000256" key="2">
    <source>
        <dbReference type="SAM" id="MobiDB-lite"/>
    </source>
</evidence>
<accession>A0A269ZC64</accession>
<gene>
    <name evidence="3" type="ORF">B8X04_10165</name>
</gene>
<evidence type="ECO:0000313" key="3">
    <source>
        <dbReference type="EMBL" id="PAK95181.1"/>
    </source>
</evidence>
<dbReference type="EMBL" id="NCWY01000008">
    <property type="protein sequence ID" value="PAK95181.1"/>
    <property type="molecule type" value="Genomic_DNA"/>
</dbReference>
<dbReference type="PANTHER" id="PTHR22602:SF0">
    <property type="entry name" value="TRANSFERASE CAF17, MITOCHONDRIAL-RELATED"/>
    <property type="match status" value="1"/>
</dbReference>
<sequence>MTGTTAPDPDAPTGAEATPGSPAGAPGAPGSSPAEAAPPRPSSLSRPLSSSAVFGTGDLAQTPMHYGEPLREQRALAERGAIVDLPHVRVLRLTGADRLTWLNSITTQKIDTLAPGVSTETLVLDPNGRIEGWLRLIDDGEALWALSDLRTDETLEFLRRMVFMMRVEIADVSEDFQAIGAIRALPESLPVAQVWSDPWPHIGSGSASYAEVDLGEGVAGTDHPGLETPFVLGIVAREDLKAASANDFRMAGFDSWEALRVAAWRPGRNEIDHKSLVGELDLLRTSVHLAKGCYRGQEAVARVHNLGQPPRRLVFVHLDGSGHIHPDPGAEVLAAVRGSDRPVGVLTSVAQHFELGPIGLAVIKRTVAADAPLSVDLGEGGTVAGAQEIIVAPERGHDRTLPGRNRDVDMRNQHR</sequence>
<reference evidence="3 4" key="1">
    <citation type="submission" date="2017-04" db="EMBL/GenBank/DDBJ databases">
        <title>Kefir bacterial isolates.</title>
        <authorList>
            <person name="Kim Y."/>
            <person name="Blasche S."/>
            <person name="Patil K.R."/>
        </authorList>
    </citation>
    <scope>NUCLEOTIDE SEQUENCE [LARGE SCALE GENOMIC DNA]</scope>
    <source>
        <strain evidence="3 4">OG2</strain>
    </source>
</reference>
<keyword evidence="1" id="KW-0809">Transit peptide</keyword>
<proteinExistence type="predicted"/>
<feature type="compositionally biased region" description="Low complexity" evidence="2">
    <location>
        <begin position="42"/>
        <end position="52"/>
    </location>
</feature>
<organism evidence="3 4">
    <name type="scientific">Brevibacterium casei</name>
    <dbReference type="NCBI Taxonomy" id="33889"/>
    <lineage>
        <taxon>Bacteria</taxon>
        <taxon>Bacillati</taxon>
        <taxon>Actinomycetota</taxon>
        <taxon>Actinomycetes</taxon>
        <taxon>Micrococcales</taxon>
        <taxon>Brevibacteriaceae</taxon>
        <taxon>Brevibacterium</taxon>
    </lineage>
</organism>
<dbReference type="InterPro" id="IPR027266">
    <property type="entry name" value="TrmE/GcvT-like"/>
</dbReference>
<dbReference type="SUPFAM" id="SSF103025">
    <property type="entry name" value="Folate-binding domain"/>
    <property type="match status" value="1"/>
</dbReference>
<name>A0A269ZC64_9MICO</name>
<dbReference type="AlphaFoldDB" id="A0A269ZC64"/>
<dbReference type="InterPro" id="IPR045179">
    <property type="entry name" value="YgfZ/GcvT"/>
</dbReference>
<dbReference type="NCBIfam" id="TIGR03317">
    <property type="entry name" value="ygfZ_signature"/>
    <property type="match status" value="1"/>
</dbReference>
<dbReference type="InterPro" id="IPR017703">
    <property type="entry name" value="YgfZ/GCV_T_CS"/>
</dbReference>
<feature type="region of interest" description="Disordered" evidence="2">
    <location>
        <begin position="1"/>
        <end position="64"/>
    </location>
</feature>
<feature type="region of interest" description="Disordered" evidence="2">
    <location>
        <begin position="394"/>
        <end position="415"/>
    </location>
</feature>
<feature type="compositionally biased region" description="Low complexity" evidence="2">
    <location>
        <begin position="1"/>
        <end position="35"/>
    </location>
</feature>
<protein>
    <submittedName>
        <fullName evidence="3">Folate-binding protein YgfZ</fullName>
    </submittedName>
</protein>